<evidence type="ECO:0000256" key="1">
    <source>
        <dbReference type="SAM" id="MobiDB-lite"/>
    </source>
</evidence>
<reference evidence="2" key="1">
    <citation type="journal article" date="2020" name="Stud. Mycol.">
        <title>101 Dothideomycetes genomes: a test case for predicting lifestyles and emergence of pathogens.</title>
        <authorList>
            <person name="Haridas S."/>
            <person name="Albert R."/>
            <person name="Binder M."/>
            <person name="Bloem J."/>
            <person name="Labutti K."/>
            <person name="Salamov A."/>
            <person name="Andreopoulos B."/>
            <person name="Baker S."/>
            <person name="Barry K."/>
            <person name="Bills G."/>
            <person name="Bluhm B."/>
            <person name="Cannon C."/>
            <person name="Castanera R."/>
            <person name="Culley D."/>
            <person name="Daum C."/>
            <person name="Ezra D."/>
            <person name="Gonzalez J."/>
            <person name="Henrissat B."/>
            <person name="Kuo A."/>
            <person name="Liang C."/>
            <person name="Lipzen A."/>
            <person name="Lutzoni F."/>
            <person name="Magnuson J."/>
            <person name="Mondo S."/>
            <person name="Nolan M."/>
            <person name="Ohm R."/>
            <person name="Pangilinan J."/>
            <person name="Park H.-J."/>
            <person name="Ramirez L."/>
            <person name="Alfaro M."/>
            <person name="Sun H."/>
            <person name="Tritt A."/>
            <person name="Yoshinaga Y."/>
            <person name="Zwiers L.-H."/>
            <person name="Turgeon B."/>
            <person name="Goodwin S."/>
            <person name="Spatafora J."/>
            <person name="Crous P."/>
            <person name="Grigoriev I."/>
        </authorList>
    </citation>
    <scope>NUCLEOTIDE SEQUENCE</scope>
    <source>
        <strain evidence="2">CBS 269.34</strain>
    </source>
</reference>
<dbReference type="AlphaFoldDB" id="A0A6A6Q8A9"/>
<gene>
    <name evidence="2" type="ORF">BU16DRAFT_223782</name>
</gene>
<evidence type="ECO:0000313" key="3">
    <source>
        <dbReference type="Proteomes" id="UP000799750"/>
    </source>
</evidence>
<dbReference type="OrthoDB" id="10570944at2759"/>
<accession>A0A6A6Q8A9</accession>
<dbReference type="Proteomes" id="UP000799750">
    <property type="component" value="Unassembled WGS sequence"/>
</dbReference>
<feature type="region of interest" description="Disordered" evidence="1">
    <location>
        <begin position="1"/>
        <end position="29"/>
    </location>
</feature>
<organism evidence="2 3">
    <name type="scientific">Lophium mytilinum</name>
    <dbReference type="NCBI Taxonomy" id="390894"/>
    <lineage>
        <taxon>Eukaryota</taxon>
        <taxon>Fungi</taxon>
        <taxon>Dikarya</taxon>
        <taxon>Ascomycota</taxon>
        <taxon>Pezizomycotina</taxon>
        <taxon>Dothideomycetes</taxon>
        <taxon>Pleosporomycetidae</taxon>
        <taxon>Mytilinidiales</taxon>
        <taxon>Mytilinidiaceae</taxon>
        <taxon>Lophium</taxon>
    </lineage>
</organism>
<protein>
    <submittedName>
        <fullName evidence="2">Uncharacterized protein</fullName>
    </submittedName>
</protein>
<name>A0A6A6Q8A9_9PEZI</name>
<dbReference type="EMBL" id="MU004202">
    <property type="protein sequence ID" value="KAF2488620.1"/>
    <property type="molecule type" value="Genomic_DNA"/>
</dbReference>
<feature type="compositionally biased region" description="Basic residues" evidence="1">
    <location>
        <begin position="8"/>
        <end position="22"/>
    </location>
</feature>
<keyword evidence="3" id="KW-1185">Reference proteome</keyword>
<evidence type="ECO:0000313" key="2">
    <source>
        <dbReference type="EMBL" id="KAF2488620.1"/>
    </source>
</evidence>
<sequence>MYPPQRFYRSHRTCKHPRHSNRHFGQNGKNIQFPDTYPRDIPSASCSFHKPRSALQPISLEKNKPRLFLQNQAGRRQQPAGLENIEPLPLCAAKMATYSKQHAAAIHNATEAAIYRLPDEILLIIGVYLSTVSNFVLHQTSQHVFAPPPGFFPLKEFDPETLLLEITLSAQQSIRMLRSSLPTLHR</sequence>
<proteinExistence type="predicted"/>